<keyword evidence="2" id="KW-0614">Plasmid</keyword>
<reference evidence="2 3" key="1">
    <citation type="journal article" date="2019" name="Emerg. Microbes Infect.">
        <title>Comprehensive subspecies identification of 175 nontuberculous mycobacteria species based on 7547 genomic profiles.</title>
        <authorList>
            <person name="Matsumoto Y."/>
            <person name="Kinjo T."/>
            <person name="Motooka D."/>
            <person name="Nabeya D."/>
            <person name="Jung N."/>
            <person name="Uechi K."/>
            <person name="Horii T."/>
            <person name="Iida T."/>
            <person name="Fujita J."/>
            <person name="Nakamura S."/>
        </authorList>
    </citation>
    <scope>NUCLEOTIDE SEQUENCE [LARGE SCALE GENOMIC DNA]</scope>
    <source>
        <strain evidence="2 3">JCM 6399</strain>
        <plasmid evidence="2">pJCM6399</plasmid>
    </source>
</reference>
<sequence>MHAHRAMPGSSGGERRDDGVGVASLQCESELAMADEVCSPNMPGQQVGQKWRAIQRAPGTIDQSLQSGPKRSGDDSARTEMWSAP</sequence>
<geneLocation type="plasmid" evidence="2 3">
    <name>pJCM6399</name>
</geneLocation>
<accession>A0A9W4BLM9</accession>
<feature type="region of interest" description="Disordered" evidence="1">
    <location>
        <begin position="1"/>
        <end position="23"/>
    </location>
</feature>
<evidence type="ECO:0000256" key="1">
    <source>
        <dbReference type="SAM" id="MobiDB-lite"/>
    </source>
</evidence>
<evidence type="ECO:0000313" key="3">
    <source>
        <dbReference type="Proteomes" id="UP000465785"/>
    </source>
</evidence>
<dbReference type="KEGG" id="mgau:MGALJ_60760"/>
<dbReference type="Proteomes" id="UP000465785">
    <property type="component" value="Plasmid pJCM6399"/>
</dbReference>
<keyword evidence="3" id="KW-1185">Reference proteome</keyword>
<organism evidence="2 3">
    <name type="scientific">Mycobacterium gallinarum</name>
    <dbReference type="NCBI Taxonomy" id="39689"/>
    <lineage>
        <taxon>Bacteria</taxon>
        <taxon>Bacillati</taxon>
        <taxon>Actinomycetota</taxon>
        <taxon>Actinomycetes</taxon>
        <taxon>Mycobacteriales</taxon>
        <taxon>Mycobacteriaceae</taxon>
        <taxon>Mycobacterium</taxon>
    </lineage>
</organism>
<proteinExistence type="predicted"/>
<name>A0A9W4BLM9_9MYCO</name>
<evidence type="ECO:0000313" key="2">
    <source>
        <dbReference type="EMBL" id="BBY96407.1"/>
    </source>
</evidence>
<gene>
    <name evidence="2" type="ORF">MGALJ_60760</name>
</gene>
<protein>
    <submittedName>
        <fullName evidence="2">Uncharacterized protein</fullName>
    </submittedName>
</protein>
<dbReference type="AlphaFoldDB" id="A0A9W4BLM9"/>
<dbReference type="EMBL" id="AP022602">
    <property type="protein sequence ID" value="BBY96407.1"/>
    <property type="molecule type" value="Genomic_DNA"/>
</dbReference>
<feature type="region of interest" description="Disordered" evidence="1">
    <location>
        <begin position="40"/>
        <end position="85"/>
    </location>
</feature>